<gene>
    <name evidence="2" type="ORF">HGP28_01360</name>
</gene>
<accession>A0A7X8TN29</accession>
<keyword evidence="2" id="KW-0808">Transferase</keyword>
<evidence type="ECO:0000313" key="3">
    <source>
        <dbReference type="Proteomes" id="UP000535589"/>
    </source>
</evidence>
<proteinExistence type="predicted"/>
<dbReference type="GO" id="GO:0016747">
    <property type="term" value="F:acyltransferase activity, transferring groups other than amino-acyl groups"/>
    <property type="evidence" value="ECO:0007669"/>
    <property type="project" value="InterPro"/>
</dbReference>
<sequence length="163" mass="18035">MSNKTFMISNEITILPAALGEAQLVGELVFAMETELWGNDASKLDKATFIDTATHLIDENNGFWAFIARDEKQRPLGVVTLVETRAIYASGTLGQIMELYIVPTHRSTGVGAKLIQFCRQFGVDRGWGILEVGAPAQPQWLRTKAFYQAQGFNEIGPKLEMAL</sequence>
<dbReference type="PROSITE" id="PS51186">
    <property type="entry name" value="GNAT"/>
    <property type="match status" value="1"/>
</dbReference>
<dbReference type="InterPro" id="IPR000182">
    <property type="entry name" value="GNAT_dom"/>
</dbReference>
<protein>
    <submittedName>
        <fullName evidence="2">GNAT family N-acetyltransferase</fullName>
    </submittedName>
</protein>
<name>A0A7X8TN29_9VIBR</name>
<dbReference type="Gene3D" id="3.40.630.30">
    <property type="match status" value="1"/>
</dbReference>
<dbReference type="Pfam" id="PF00583">
    <property type="entry name" value="Acetyltransf_1"/>
    <property type="match status" value="1"/>
</dbReference>
<dbReference type="RefSeq" id="WP_168834633.1">
    <property type="nucleotide sequence ID" value="NZ_JABAIK010000001.1"/>
</dbReference>
<organism evidence="2 3">
    <name type="scientific">Vibrio agarilyticus</name>
    <dbReference type="NCBI Taxonomy" id="2726741"/>
    <lineage>
        <taxon>Bacteria</taxon>
        <taxon>Pseudomonadati</taxon>
        <taxon>Pseudomonadota</taxon>
        <taxon>Gammaproteobacteria</taxon>
        <taxon>Vibrionales</taxon>
        <taxon>Vibrionaceae</taxon>
        <taxon>Vibrio</taxon>
    </lineage>
</organism>
<keyword evidence="3" id="KW-1185">Reference proteome</keyword>
<evidence type="ECO:0000259" key="1">
    <source>
        <dbReference type="PROSITE" id="PS51186"/>
    </source>
</evidence>
<dbReference type="AlphaFoldDB" id="A0A7X8TN29"/>
<dbReference type="SUPFAM" id="SSF55729">
    <property type="entry name" value="Acyl-CoA N-acyltransferases (Nat)"/>
    <property type="match status" value="1"/>
</dbReference>
<dbReference type="EMBL" id="JABAIK010000001">
    <property type="protein sequence ID" value="NLS11536.1"/>
    <property type="molecule type" value="Genomic_DNA"/>
</dbReference>
<feature type="domain" description="N-acetyltransferase" evidence="1">
    <location>
        <begin position="12"/>
        <end position="163"/>
    </location>
</feature>
<comment type="caution">
    <text evidence="2">The sequence shown here is derived from an EMBL/GenBank/DDBJ whole genome shotgun (WGS) entry which is preliminary data.</text>
</comment>
<reference evidence="2 3" key="1">
    <citation type="submission" date="2020-04" db="EMBL/GenBank/DDBJ databases">
        <title>Vibrio sp. SM6, a novel species isolated from seawater.</title>
        <authorList>
            <person name="Wang X."/>
        </authorList>
    </citation>
    <scope>NUCLEOTIDE SEQUENCE [LARGE SCALE GENOMIC DNA]</scope>
    <source>
        <strain evidence="2 3">SM6</strain>
    </source>
</reference>
<dbReference type="Proteomes" id="UP000535589">
    <property type="component" value="Unassembled WGS sequence"/>
</dbReference>
<evidence type="ECO:0000313" key="2">
    <source>
        <dbReference type="EMBL" id="NLS11536.1"/>
    </source>
</evidence>
<dbReference type="CDD" id="cd04301">
    <property type="entry name" value="NAT_SF"/>
    <property type="match status" value="1"/>
</dbReference>
<dbReference type="InterPro" id="IPR016181">
    <property type="entry name" value="Acyl_CoA_acyltransferase"/>
</dbReference>